<dbReference type="InterPro" id="IPR007310">
    <property type="entry name" value="Aerobactin_biosyn_IucA/IucC_N"/>
</dbReference>
<dbReference type="GO" id="GO:0016881">
    <property type="term" value="F:acid-amino acid ligase activity"/>
    <property type="evidence" value="ECO:0007669"/>
    <property type="project" value="UniProtKB-ARBA"/>
</dbReference>
<dbReference type="GO" id="GO:0019290">
    <property type="term" value="P:siderophore biosynthetic process"/>
    <property type="evidence" value="ECO:0007669"/>
    <property type="project" value="InterPro"/>
</dbReference>
<dbReference type="Pfam" id="PF06276">
    <property type="entry name" value="FhuF"/>
    <property type="match status" value="1"/>
</dbReference>
<accession>A0A4R4TSG6</accession>
<dbReference type="OrthoDB" id="495728at2"/>
<evidence type="ECO:0000256" key="2">
    <source>
        <dbReference type="ARBA" id="ARBA00007832"/>
    </source>
</evidence>
<dbReference type="Pfam" id="PF04183">
    <property type="entry name" value="IucA_IucC"/>
    <property type="match status" value="1"/>
</dbReference>
<dbReference type="Gene3D" id="1.10.510.40">
    <property type="match status" value="1"/>
</dbReference>
<feature type="domain" description="Aerobactin siderophore biosynthesis IucA/IucC N-terminal" evidence="3">
    <location>
        <begin position="143"/>
        <end position="332"/>
    </location>
</feature>
<dbReference type="Proteomes" id="UP000295345">
    <property type="component" value="Unassembled WGS sequence"/>
</dbReference>
<organism evidence="5 6">
    <name type="scientific">Streptomyces hainanensis</name>
    <dbReference type="NCBI Taxonomy" id="402648"/>
    <lineage>
        <taxon>Bacteria</taxon>
        <taxon>Bacillati</taxon>
        <taxon>Actinomycetota</taxon>
        <taxon>Actinomycetes</taxon>
        <taxon>Kitasatosporales</taxon>
        <taxon>Streptomycetaceae</taxon>
        <taxon>Streptomyces</taxon>
    </lineage>
</organism>
<evidence type="ECO:0000259" key="4">
    <source>
        <dbReference type="Pfam" id="PF06276"/>
    </source>
</evidence>
<evidence type="ECO:0000256" key="1">
    <source>
        <dbReference type="ARBA" id="ARBA00004924"/>
    </source>
</evidence>
<comment type="caution">
    <text evidence="5">The sequence shown here is derived from an EMBL/GenBank/DDBJ whole genome shotgun (WGS) entry which is preliminary data.</text>
</comment>
<dbReference type="AlphaFoldDB" id="A0A4R4TSG6"/>
<dbReference type="Gene3D" id="6.10.250.3370">
    <property type="match status" value="1"/>
</dbReference>
<protein>
    <submittedName>
        <fullName evidence="5">IucA/IucC family siderophore biosynthesis protein</fullName>
    </submittedName>
</protein>
<reference evidence="5 6" key="1">
    <citation type="submission" date="2019-03" db="EMBL/GenBank/DDBJ databases">
        <title>Draft genome sequences of novel Actinobacteria.</title>
        <authorList>
            <person name="Sahin N."/>
            <person name="Ay H."/>
            <person name="Saygin H."/>
        </authorList>
    </citation>
    <scope>NUCLEOTIDE SEQUENCE [LARGE SCALE GENOMIC DNA]</scope>
    <source>
        <strain evidence="5 6">DSM 41900</strain>
    </source>
</reference>
<dbReference type="RefSeq" id="WP_132817262.1">
    <property type="nucleotide sequence ID" value="NZ_SMKI01000062.1"/>
</dbReference>
<comment type="similarity">
    <text evidence="2">Belongs to the IucA/IucC family.</text>
</comment>
<evidence type="ECO:0000313" key="5">
    <source>
        <dbReference type="EMBL" id="TDC77079.1"/>
    </source>
</evidence>
<dbReference type="InterPro" id="IPR037455">
    <property type="entry name" value="LucA/IucC-like"/>
</dbReference>
<dbReference type="InterPro" id="IPR022770">
    <property type="entry name" value="IucA/IucC-like_C"/>
</dbReference>
<name>A0A4R4TSG6_9ACTN</name>
<comment type="pathway">
    <text evidence="1">Siderophore biosynthesis.</text>
</comment>
<sequence length="501" mass="52685">MSRTTAELGIAEELAAVRPRTLDGYLAALPGARAAVLARLWRGLVHEPLPWVTGREAGRDGVTLRLADGRRLRGPHVDPWATGTAVPALELGGVPHDRPAELLTALAVPGGAGYAVELDHSVASLALSRTARRPAGPPAAPWEWEQLSTDGHPYHPGCRSRPGFSAAEQLAYAPEHRPVVPLRLTPVVGGPVRGEWPAELRDGDAVLVPVHPWQAAHVLAARTFRPGPDAHPLLSLRTLDLGDGRHVKTALSARLTSAVRDISAYSIDHALATSETLRRVADSDRLAGRLHIAGTLAAAGDGTPELAAMLRESPHVHADADAGERVVPVAALPALLAPYPPRARLDRVVGFARLAVGVCLDLLETGVALEAHGQNLLAVVDAAGWARRLVYRDLADIRVSPARLARHGFPPPRLTGRLLDDDPAALRRKALGCLVAGALGPLAGDAATLGTALAAATEGRAPTADLRALRAEPLPAKALTLMRLEPGGAVRWAWLPNPLAG</sequence>
<keyword evidence="6" id="KW-1185">Reference proteome</keyword>
<dbReference type="EMBL" id="SMKI01000062">
    <property type="protein sequence ID" value="TDC77079.1"/>
    <property type="molecule type" value="Genomic_DNA"/>
</dbReference>
<feature type="domain" description="Aerobactin siderophore biosynthesis IucA/IucC-like C-terminal" evidence="4">
    <location>
        <begin position="353"/>
        <end position="443"/>
    </location>
</feature>
<evidence type="ECO:0000313" key="6">
    <source>
        <dbReference type="Proteomes" id="UP000295345"/>
    </source>
</evidence>
<dbReference type="PANTHER" id="PTHR34384:SF5">
    <property type="entry name" value="L-2,3-DIAMINOPROPANOATE--CITRATE LIGASE"/>
    <property type="match status" value="1"/>
</dbReference>
<evidence type="ECO:0000259" key="3">
    <source>
        <dbReference type="Pfam" id="PF04183"/>
    </source>
</evidence>
<gene>
    <name evidence="5" type="ORF">E1283_08285</name>
</gene>
<dbReference type="PANTHER" id="PTHR34384">
    <property type="entry name" value="L-2,3-DIAMINOPROPANOATE--CITRATE LIGASE"/>
    <property type="match status" value="1"/>
</dbReference>
<proteinExistence type="inferred from homology"/>